<organism evidence="2">
    <name type="scientific">Herbiconiux sp. A18JL235</name>
    <dbReference type="NCBI Taxonomy" id="3152363"/>
    <lineage>
        <taxon>Bacteria</taxon>
        <taxon>Bacillati</taxon>
        <taxon>Actinomycetota</taxon>
        <taxon>Actinomycetes</taxon>
        <taxon>Micrococcales</taxon>
        <taxon>Microbacteriaceae</taxon>
        <taxon>Herbiconiux</taxon>
    </lineage>
</organism>
<keyword evidence="2" id="KW-0378">Hydrolase</keyword>
<keyword evidence="1" id="KW-1133">Transmembrane helix</keyword>
<feature type="transmembrane region" description="Helical" evidence="1">
    <location>
        <begin position="264"/>
        <end position="281"/>
    </location>
</feature>
<dbReference type="EC" id="3.4.-.-" evidence="2"/>
<reference evidence="2" key="1">
    <citation type="submission" date="2024-05" db="EMBL/GenBank/DDBJ databases">
        <title>Herbiconiux sp. A18JL235.</title>
        <authorList>
            <person name="Zhang G."/>
        </authorList>
    </citation>
    <scope>NUCLEOTIDE SEQUENCE</scope>
    <source>
        <strain evidence="2">A18JL235</strain>
    </source>
</reference>
<feature type="transmembrane region" description="Helical" evidence="1">
    <location>
        <begin position="240"/>
        <end position="257"/>
    </location>
</feature>
<evidence type="ECO:0000256" key="1">
    <source>
        <dbReference type="SAM" id="Phobius"/>
    </source>
</evidence>
<dbReference type="Pfam" id="PF13367">
    <property type="entry name" value="PrsW-protease"/>
    <property type="match status" value="1"/>
</dbReference>
<feature type="transmembrane region" description="Helical" evidence="1">
    <location>
        <begin position="85"/>
        <end position="104"/>
    </location>
</feature>
<dbReference type="GO" id="GO:0008233">
    <property type="term" value="F:peptidase activity"/>
    <property type="evidence" value="ECO:0007669"/>
    <property type="project" value="UniProtKB-KW"/>
</dbReference>
<name>A0AB39BF46_9MICO</name>
<keyword evidence="2" id="KW-0645">Protease</keyword>
<feature type="transmembrane region" description="Helical" evidence="1">
    <location>
        <begin position="116"/>
        <end position="140"/>
    </location>
</feature>
<accession>A0AB39BF46</accession>
<feature type="transmembrane region" description="Helical" evidence="1">
    <location>
        <begin position="57"/>
        <end position="79"/>
    </location>
</feature>
<dbReference type="GO" id="GO:0006508">
    <property type="term" value="P:proteolysis"/>
    <property type="evidence" value="ECO:0007669"/>
    <property type="project" value="UniProtKB-KW"/>
</dbReference>
<proteinExistence type="predicted"/>
<dbReference type="RefSeq" id="WP_368497203.1">
    <property type="nucleotide sequence ID" value="NZ_CP162511.1"/>
</dbReference>
<gene>
    <name evidence="2" type="ORF">ABFY20_15855</name>
</gene>
<keyword evidence="1" id="KW-0812">Transmembrane</keyword>
<feature type="transmembrane region" description="Helical" evidence="1">
    <location>
        <begin position="293"/>
        <end position="312"/>
    </location>
</feature>
<dbReference type="InterPro" id="IPR026898">
    <property type="entry name" value="PrsW"/>
</dbReference>
<evidence type="ECO:0000313" key="2">
    <source>
        <dbReference type="EMBL" id="XDI04798.1"/>
    </source>
</evidence>
<feature type="transmembrane region" description="Helical" evidence="1">
    <location>
        <begin position="184"/>
        <end position="204"/>
    </location>
</feature>
<dbReference type="EMBL" id="CP162511">
    <property type="protein sequence ID" value="XDI04798.1"/>
    <property type="molecule type" value="Genomic_DNA"/>
</dbReference>
<keyword evidence="1" id="KW-0472">Membrane</keyword>
<dbReference type="AlphaFoldDB" id="A0AB39BF46"/>
<protein>
    <submittedName>
        <fullName evidence="2">PrsW family glutamic-type intramembrane protease</fullName>
        <ecNumber evidence="2">3.4.-.-</ecNumber>
    </submittedName>
</protein>
<sequence>MTTTSPSSPSTLGDHPTGFAGFRRGWDGLAWTSRVVADPSSPELHERHAFVRVFTHASLYAFIVGVVAGFAAAIVGVTLHAWPLTALGGALAAGGPIGALVLAVRRRLRIGILHAGRAVVLGVLWGVIAFAAAFVIELLVERGGNHTVAGFAFDGLVEEPLKLLLPVVLLATGPALFKNPRVGVWMVVIASGVFGMAEAALYLADPVSAASTSGQTSAQIDAEVTAATGRLLVERMFVEIAHVIWTGGAAALIWLGAHRAGRAFSWLGLLGFGIAVAQHVINDAVLTPIDATLLGGGTFLNLVWVILGYYFWFRPRVRQLVPPDAVALVPKRWRARMPRALQRGASAGAL</sequence>
<feature type="transmembrane region" description="Helical" evidence="1">
    <location>
        <begin position="160"/>
        <end position="177"/>
    </location>
</feature>